<dbReference type="Pfam" id="PF13242">
    <property type="entry name" value="Hydrolase_like"/>
    <property type="match status" value="1"/>
</dbReference>
<dbReference type="VEuPathDB" id="FungiDB:ASPSYDRAFT_754349"/>
<dbReference type="RefSeq" id="XP_040704470.1">
    <property type="nucleotide sequence ID" value="XM_040850796.1"/>
</dbReference>
<dbReference type="InterPro" id="IPR050324">
    <property type="entry name" value="CDP-alcohol_PTase-I"/>
</dbReference>
<keyword evidence="3" id="KW-1185">Reference proteome</keyword>
<protein>
    <recommendedName>
        <fullName evidence="4">TIGR01456 family HAD hydrolase</fullName>
    </recommendedName>
</protein>
<dbReference type="NCBIfam" id="TIGR01456">
    <property type="entry name" value="CECR5"/>
    <property type="match status" value="1"/>
</dbReference>
<dbReference type="PANTHER" id="PTHR14269:SF4">
    <property type="entry name" value="CAT EYE SYNDROME CRITICAL REGION PROTEIN 5"/>
    <property type="match status" value="1"/>
</dbReference>
<feature type="region of interest" description="Disordered" evidence="1">
    <location>
        <begin position="57"/>
        <end position="84"/>
    </location>
</feature>
<dbReference type="STRING" id="1036612.A0A1L9TML0"/>
<dbReference type="EMBL" id="KV878584">
    <property type="protein sequence ID" value="OJJ60664.1"/>
    <property type="molecule type" value="Genomic_DNA"/>
</dbReference>
<dbReference type="Proteomes" id="UP000184356">
    <property type="component" value="Unassembled WGS sequence"/>
</dbReference>
<evidence type="ECO:0000256" key="1">
    <source>
        <dbReference type="SAM" id="MobiDB-lite"/>
    </source>
</evidence>
<evidence type="ECO:0008006" key="4">
    <source>
        <dbReference type="Google" id="ProtNLM"/>
    </source>
</evidence>
<name>A0A1L9TML0_9EURO</name>
<dbReference type="AlphaFoldDB" id="A0A1L9TML0"/>
<dbReference type="InterPro" id="IPR006357">
    <property type="entry name" value="HAD-SF_hydro_IIA"/>
</dbReference>
<dbReference type="GO" id="GO:0005739">
    <property type="term" value="C:mitochondrion"/>
    <property type="evidence" value="ECO:0007669"/>
    <property type="project" value="TreeGrafter"/>
</dbReference>
<dbReference type="GeneID" id="63766869"/>
<dbReference type="NCBIfam" id="TIGR01460">
    <property type="entry name" value="HAD-SF-IIA"/>
    <property type="match status" value="1"/>
</dbReference>
<organism evidence="2 3">
    <name type="scientific">Aspergillus sydowii CBS 593.65</name>
    <dbReference type="NCBI Taxonomy" id="1036612"/>
    <lineage>
        <taxon>Eukaryota</taxon>
        <taxon>Fungi</taxon>
        <taxon>Dikarya</taxon>
        <taxon>Ascomycota</taxon>
        <taxon>Pezizomycotina</taxon>
        <taxon>Eurotiomycetes</taxon>
        <taxon>Eurotiomycetidae</taxon>
        <taxon>Eurotiales</taxon>
        <taxon>Aspergillaceae</taxon>
        <taxon>Aspergillus</taxon>
        <taxon>Aspergillus subgen. Nidulantes</taxon>
    </lineage>
</organism>
<evidence type="ECO:0000313" key="3">
    <source>
        <dbReference type="Proteomes" id="UP000184356"/>
    </source>
</evidence>
<accession>A0A1L9TML0</accession>
<dbReference type="InterPro" id="IPR036412">
    <property type="entry name" value="HAD-like_sf"/>
</dbReference>
<dbReference type="InterPro" id="IPR023214">
    <property type="entry name" value="HAD_sf"/>
</dbReference>
<dbReference type="PANTHER" id="PTHR14269">
    <property type="entry name" value="CDP-DIACYLGLYCEROL--GLYCEROL-3-PHOSPHATE 3-PHOSPHATIDYLTRANSFERASE-RELATED"/>
    <property type="match status" value="1"/>
</dbReference>
<dbReference type="OrthoDB" id="10251048at2759"/>
<dbReference type="Gene3D" id="3.40.50.1000">
    <property type="entry name" value="HAD superfamily/HAD-like"/>
    <property type="match status" value="2"/>
</dbReference>
<dbReference type="InterPro" id="IPR006353">
    <property type="entry name" value="HAD-SF_hydro_IIA_CECR5"/>
</dbReference>
<gene>
    <name evidence="2" type="ORF">ASPSYDRAFT_754349</name>
</gene>
<evidence type="ECO:0000313" key="2">
    <source>
        <dbReference type="EMBL" id="OJJ60664.1"/>
    </source>
</evidence>
<dbReference type="Pfam" id="PF13344">
    <property type="entry name" value="Hydrolase_6"/>
    <property type="match status" value="1"/>
</dbReference>
<reference evidence="3" key="1">
    <citation type="journal article" date="2017" name="Genome Biol.">
        <title>Comparative genomics reveals high biological diversity and specific adaptations in the industrially and medically important fungal genus Aspergillus.</title>
        <authorList>
            <person name="de Vries R.P."/>
            <person name="Riley R."/>
            <person name="Wiebenga A."/>
            <person name="Aguilar-Osorio G."/>
            <person name="Amillis S."/>
            <person name="Uchima C.A."/>
            <person name="Anderluh G."/>
            <person name="Asadollahi M."/>
            <person name="Askin M."/>
            <person name="Barry K."/>
            <person name="Battaglia E."/>
            <person name="Bayram O."/>
            <person name="Benocci T."/>
            <person name="Braus-Stromeyer S.A."/>
            <person name="Caldana C."/>
            <person name="Canovas D."/>
            <person name="Cerqueira G.C."/>
            <person name="Chen F."/>
            <person name="Chen W."/>
            <person name="Choi C."/>
            <person name="Clum A."/>
            <person name="Dos Santos R.A."/>
            <person name="Damasio A.R."/>
            <person name="Diallinas G."/>
            <person name="Emri T."/>
            <person name="Fekete E."/>
            <person name="Flipphi M."/>
            <person name="Freyberg S."/>
            <person name="Gallo A."/>
            <person name="Gournas C."/>
            <person name="Habgood R."/>
            <person name="Hainaut M."/>
            <person name="Harispe M.L."/>
            <person name="Henrissat B."/>
            <person name="Hilden K.S."/>
            <person name="Hope R."/>
            <person name="Hossain A."/>
            <person name="Karabika E."/>
            <person name="Karaffa L."/>
            <person name="Karanyi Z."/>
            <person name="Krasevec N."/>
            <person name="Kuo A."/>
            <person name="Kusch H."/>
            <person name="LaButti K."/>
            <person name="Lagendijk E.L."/>
            <person name="Lapidus A."/>
            <person name="Levasseur A."/>
            <person name="Lindquist E."/>
            <person name="Lipzen A."/>
            <person name="Logrieco A.F."/>
            <person name="MacCabe A."/>
            <person name="Maekelae M.R."/>
            <person name="Malavazi I."/>
            <person name="Melin P."/>
            <person name="Meyer V."/>
            <person name="Mielnichuk N."/>
            <person name="Miskei M."/>
            <person name="Molnar A.P."/>
            <person name="Mule G."/>
            <person name="Ngan C.Y."/>
            <person name="Orejas M."/>
            <person name="Orosz E."/>
            <person name="Ouedraogo J.P."/>
            <person name="Overkamp K.M."/>
            <person name="Park H.-S."/>
            <person name="Perrone G."/>
            <person name="Piumi F."/>
            <person name="Punt P.J."/>
            <person name="Ram A.F."/>
            <person name="Ramon A."/>
            <person name="Rauscher S."/>
            <person name="Record E."/>
            <person name="Riano-Pachon D.M."/>
            <person name="Robert V."/>
            <person name="Roehrig J."/>
            <person name="Ruller R."/>
            <person name="Salamov A."/>
            <person name="Salih N.S."/>
            <person name="Samson R.A."/>
            <person name="Sandor E."/>
            <person name="Sanguinetti M."/>
            <person name="Schuetze T."/>
            <person name="Sepcic K."/>
            <person name="Shelest E."/>
            <person name="Sherlock G."/>
            <person name="Sophianopoulou V."/>
            <person name="Squina F.M."/>
            <person name="Sun H."/>
            <person name="Susca A."/>
            <person name="Todd R.B."/>
            <person name="Tsang A."/>
            <person name="Unkles S.E."/>
            <person name="van de Wiele N."/>
            <person name="van Rossen-Uffink D."/>
            <person name="Oliveira J.V."/>
            <person name="Vesth T.C."/>
            <person name="Visser J."/>
            <person name="Yu J.-H."/>
            <person name="Zhou M."/>
            <person name="Andersen M.R."/>
            <person name="Archer D.B."/>
            <person name="Baker S.E."/>
            <person name="Benoit I."/>
            <person name="Brakhage A.A."/>
            <person name="Braus G.H."/>
            <person name="Fischer R."/>
            <person name="Frisvad J.C."/>
            <person name="Goldman G.H."/>
            <person name="Houbraken J."/>
            <person name="Oakley B."/>
            <person name="Pocsi I."/>
            <person name="Scazzocchio C."/>
            <person name="Seiboth B."/>
            <person name="vanKuyk P.A."/>
            <person name="Wortman J."/>
            <person name="Dyer P.S."/>
            <person name="Grigoriev I.V."/>
        </authorList>
    </citation>
    <scope>NUCLEOTIDE SEQUENCE [LARGE SCALE GENOMIC DNA]</scope>
    <source>
        <strain evidence="3">CBS 593.65</strain>
    </source>
</reference>
<feature type="compositionally biased region" description="Low complexity" evidence="1">
    <location>
        <begin position="61"/>
        <end position="81"/>
    </location>
</feature>
<sequence length="442" mass="48920">MSVRDAVSKGHAYRRLSNESAQRADLFGGPNVVMPPKHLMALSDAADFPVEMERAKERLNSDTSVSSDESSPQTASPATSPFIPAASENVTTDEFALAFDIDGVLLRGGKPIPAAIEAMKYINGENPYGVKIPYIFVTNGGGKTEEERCLDLSRQLELEVAPGQFICGHTPMRDMAEKYDTVLVVGGEGEKCRIVAEGYGFKNVITPGDFIKTKQDTTPFRKLTEEEFNNSKYLDLEKLRIDAIFVFADSRDWAGDQQIILDCLMTKGGNLQERSKTFNEGPPVFFSHNDVVWSTSHEHSRLGMGALRTSLEAMYHAVTGKELNTIAFGKPQLGTYEFAMRLLRQWRKDTHGINKPPSTVYFVGDTPESDIRGTNSFNEVSDSHWFSILVKTGVYQEGTIPRYPAKKTCETVLDAVKFAVERELGMKSNGNTQSATNGDVRN</sequence>
<dbReference type="SUPFAM" id="SSF56784">
    <property type="entry name" value="HAD-like"/>
    <property type="match status" value="1"/>
</dbReference>
<dbReference type="GO" id="GO:0046474">
    <property type="term" value="P:glycerophospholipid biosynthetic process"/>
    <property type="evidence" value="ECO:0007669"/>
    <property type="project" value="TreeGrafter"/>
</dbReference>
<proteinExistence type="predicted"/>
<dbReference type="FunFam" id="3.40.50.1000:FF:000069">
    <property type="entry name" value="HAD-superfamily subfamily IIA hydrolase"/>
    <property type="match status" value="1"/>
</dbReference>